<dbReference type="Pfam" id="PF00400">
    <property type="entry name" value="WD40"/>
    <property type="match status" value="3"/>
</dbReference>
<dbReference type="PROSITE" id="PS50181">
    <property type="entry name" value="FBOX"/>
    <property type="match status" value="1"/>
</dbReference>
<keyword evidence="2" id="KW-0677">Repeat</keyword>
<dbReference type="InterPro" id="IPR001810">
    <property type="entry name" value="F-box_dom"/>
</dbReference>
<protein>
    <recommendedName>
        <fullName evidence="4">F-box domain-containing protein</fullName>
    </recommendedName>
</protein>
<organism evidence="5 6">
    <name type="scientific">Allacma fusca</name>
    <dbReference type="NCBI Taxonomy" id="39272"/>
    <lineage>
        <taxon>Eukaryota</taxon>
        <taxon>Metazoa</taxon>
        <taxon>Ecdysozoa</taxon>
        <taxon>Arthropoda</taxon>
        <taxon>Hexapoda</taxon>
        <taxon>Collembola</taxon>
        <taxon>Symphypleona</taxon>
        <taxon>Sminthuridae</taxon>
        <taxon>Allacma</taxon>
    </lineage>
</organism>
<sequence length="451" mass="50675">MTEGKISVDVGETELVEQVQALDVGKKDGDGEKDKIVDINENEKDGTEGFQRLDTVPVEMFLHICSFLESGFVLQNLSLVCKQFYMVLVNQKTWKIRQEKRWGRNGQYPPVPVDNDCFPWSRACWKREEQIKLWGNNGANLRNVELRSHIACVDAVHLFDCGKYLATGSRDRSIIIWDVEKAFSNCRLMDDTKTSVALPSAKAHENSAAHKGWIWAFTSNESHLLSASWDNTVRIWDKRSNFQLVTEFPTLKVACLCLAMTDNLVACGTYHKQVLLFDPREDSYKPLTSYTVHKKCVLALGMDDTRIISCSEDGRTILYDIRAQKAVKTITLSNGAYPTCLSFRREAPAPLFYIGDRSGQIHLVNSDLFEIAQTYDIGHKQIVQGVFHSLGSVMTCSKDGHMKVMEPSLGLQELASLKIDAELPGVHSFNNTVALAGGDSVVRLWAPIEDF</sequence>
<dbReference type="PROSITE" id="PS50082">
    <property type="entry name" value="WD_REPEATS_2"/>
    <property type="match status" value="2"/>
</dbReference>
<feature type="repeat" description="WD" evidence="3">
    <location>
        <begin position="216"/>
        <end position="246"/>
    </location>
</feature>
<dbReference type="PANTHER" id="PTHR22847:SF637">
    <property type="entry name" value="WD REPEAT DOMAIN 5B"/>
    <property type="match status" value="1"/>
</dbReference>
<gene>
    <name evidence="5" type="ORF">AFUS01_LOCUS5887</name>
</gene>
<feature type="domain" description="F-box" evidence="4">
    <location>
        <begin position="50"/>
        <end position="97"/>
    </location>
</feature>
<evidence type="ECO:0000259" key="4">
    <source>
        <dbReference type="PROSITE" id="PS50181"/>
    </source>
</evidence>
<feature type="repeat" description="WD" evidence="3">
    <location>
        <begin position="146"/>
        <end position="180"/>
    </location>
</feature>
<keyword evidence="1 3" id="KW-0853">WD repeat</keyword>
<reference evidence="5" key="1">
    <citation type="submission" date="2021-06" db="EMBL/GenBank/DDBJ databases">
        <authorList>
            <person name="Hodson N. C."/>
            <person name="Mongue J. A."/>
            <person name="Jaron S. K."/>
        </authorList>
    </citation>
    <scope>NUCLEOTIDE SEQUENCE</scope>
</reference>
<dbReference type="InterPro" id="IPR001680">
    <property type="entry name" value="WD40_rpt"/>
</dbReference>
<dbReference type="OrthoDB" id="2305498at2759"/>
<evidence type="ECO:0000313" key="6">
    <source>
        <dbReference type="Proteomes" id="UP000708208"/>
    </source>
</evidence>
<accession>A0A8J2NVP7</accession>
<proteinExistence type="predicted"/>
<dbReference type="Proteomes" id="UP000708208">
    <property type="component" value="Unassembled WGS sequence"/>
</dbReference>
<dbReference type="PANTHER" id="PTHR22847">
    <property type="entry name" value="WD40 REPEAT PROTEIN"/>
    <property type="match status" value="1"/>
</dbReference>
<keyword evidence="6" id="KW-1185">Reference proteome</keyword>
<name>A0A8J2NVP7_9HEXA</name>
<evidence type="ECO:0000256" key="1">
    <source>
        <dbReference type="ARBA" id="ARBA00022574"/>
    </source>
</evidence>
<dbReference type="InterPro" id="IPR019775">
    <property type="entry name" value="WD40_repeat_CS"/>
</dbReference>
<dbReference type="PROSITE" id="PS00678">
    <property type="entry name" value="WD_REPEATS_1"/>
    <property type="match status" value="1"/>
</dbReference>
<evidence type="ECO:0000256" key="3">
    <source>
        <dbReference type="PROSITE-ProRule" id="PRU00221"/>
    </source>
</evidence>
<comment type="caution">
    <text evidence="5">The sequence shown here is derived from an EMBL/GenBank/DDBJ whole genome shotgun (WGS) entry which is preliminary data.</text>
</comment>
<evidence type="ECO:0000256" key="2">
    <source>
        <dbReference type="ARBA" id="ARBA00022737"/>
    </source>
</evidence>
<dbReference type="GO" id="GO:1990234">
    <property type="term" value="C:transferase complex"/>
    <property type="evidence" value="ECO:0007669"/>
    <property type="project" value="UniProtKB-ARBA"/>
</dbReference>
<dbReference type="EMBL" id="CAJVCH010038111">
    <property type="protein sequence ID" value="CAG7716374.1"/>
    <property type="molecule type" value="Genomic_DNA"/>
</dbReference>
<dbReference type="AlphaFoldDB" id="A0A8J2NVP7"/>
<dbReference type="SMART" id="SM00320">
    <property type="entry name" value="WD40"/>
    <property type="match status" value="6"/>
</dbReference>
<evidence type="ECO:0000313" key="5">
    <source>
        <dbReference type="EMBL" id="CAG7716374.1"/>
    </source>
</evidence>
<dbReference type="PROSITE" id="PS50294">
    <property type="entry name" value="WD_REPEATS_REGION"/>
    <property type="match status" value="1"/>
</dbReference>